<feature type="binding site" evidence="4">
    <location>
        <position position="240"/>
    </location>
    <ligand>
        <name>1D-myo-inositol 2-(L-cysteinylamino)-2-deoxy-alpha-D-glucopyranoside</name>
        <dbReference type="ChEBI" id="CHEBI:58887"/>
    </ligand>
</feature>
<keyword evidence="7" id="KW-1185">Reference proteome</keyword>
<dbReference type="PIRSF" id="PIRSF021524">
    <property type="entry name" value="MSH_acetyltransferase"/>
    <property type="match status" value="1"/>
</dbReference>
<reference evidence="6 7" key="1">
    <citation type="journal article" date="2013" name="Genome Announc.">
        <title>Draft Genome Sequence of Arthrobacter crystallopoietes Strain BAB-32, Revealing Genes for Bioremediation.</title>
        <authorList>
            <person name="Joshi M.N."/>
            <person name="Pandit A.S."/>
            <person name="Sharma A."/>
            <person name="Pandya R.V."/>
            <person name="Desai S.M."/>
            <person name="Saxena A.K."/>
            <person name="Bagatharia S.B."/>
        </authorList>
    </citation>
    <scope>NUCLEOTIDE SEQUENCE [LARGE SCALE GENOMIC DNA]</scope>
    <source>
        <strain evidence="6 7">BAB-32</strain>
    </source>
</reference>
<sequence length="327" mass="34986">MNALSSPDWPVQIFKGAPDAEVLHSIRALANAAEEADGNPPLSEQTWVNLKAADTDQLIVLATYANEEKSDPATATALAGVAVVNLPVHGEDAGVLELVVHPEYRNQGVGTGLVTGLQQHTELPALRAWSHGDHEGAAKLAGRFGFTPVRELWRMRLTHVPQLPEAALPEGVSIRAFVPGRDEQAWLAANAAAFAHHPEQGQQTLADLQARMAEPWFDPAGFLLAVDKNDGGLLGFHWTKIHPRTGSHPSIGEVYVVGVTPQAQGSGLGKALTIAGIKHLHDQGQQAVMLYVDADNTAAVALYRKLGFTRWDTDVMYAPAEATAASR</sequence>
<dbReference type="SUPFAM" id="SSF55729">
    <property type="entry name" value="Acyl-CoA N-acyltransferases (Nat)"/>
    <property type="match status" value="1"/>
</dbReference>
<comment type="function">
    <text evidence="4">Catalyzes the transfer of acetyl from acetyl-CoA to desacetylmycothiol (Cys-GlcN-Ins) to form mycothiol.</text>
</comment>
<dbReference type="Proteomes" id="UP000010729">
    <property type="component" value="Unassembled WGS sequence"/>
</dbReference>
<keyword evidence="3 4" id="KW-0012">Acyltransferase</keyword>
<dbReference type="OrthoDB" id="3208058at2"/>
<feature type="domain" description="N-acetyltransferase" evidence="5">
    <location>
        <begin position="11"/>
        <end position="175"/>
    </location>
</feature>
<dbReference type="PROSITE" id="PS51186">
    <property type="entry name" value="GNAT"/>
    <property type="match status" value="2"/>
</dbReference>
<evidence type="ECO:0000256" key="4">
    <source>
        <dbReference type="HAMAP-Rule" id="MF_01698"/>
    </source>
</evidence>
<dbReference type="Gene3D" id="3.40.630.30">
    <property type="match status" value="1"/>
</dbReference>
<organism evidence="6 7">
    <name type="scientific">Arthrobacter crystallopoietes BAB-32</name>
    <dbReference type="NCBI Taxonomy" id="1246476"/>
    <lineage>
        <taxon>Bacteria</taxon>
        <taxon>Bacillati</taxon>
        <taxon>Actinomycetota</taxon>
        <taxon>Actinomycetes</taxon>
        <taxon>Micrococcales</taxon>
        <taxon>Micrococcaceae</taxon>
        <taxon>Crystallibacter</taxon>
    </lineage>
</organism>
<feature type="binding site" evidence="4">
    <location>
        <begin position="98"/>
        <end position="100"/>
    </location>
    <ligand>
        <name>acetyl-CoA</name>
        <dbReference type="ChEBI" id="CHEBI:57288"/>
        <label>1</label>
    </ligand>
</feature>
<comment type="catalytic activity">
    <reaction evidence="4">
        <text>1D-myo-inositol 2-(L-cysteinylamino)-2-deoxy-alpha-D-glucopyranoside + acetyl-CoA = mycothiol + CoA + H(+)</text>
        <dbReference type="Rhea" id="RHEA:26172"/>
        <dbReference type="ChEBI" id="CHEBI:15378"/>
        <dbReference type="ChEBI" id="CHEBI:16768"/>
        <dbReference type="ChEBI" id="CHEBI:57287"/>
        <dbReference type="ChEBI" id="CHEBI:57288"/>
        <dbReference type="ChEBI" id="CHEBI:58887"/>
        <dbReference type="EC" id="2.3.1.189"/>
    </reaction>
</comment>
<feature type="binding site" evidence="4">
    <location>
        <begin position="257"/>
        <end position="259"/>
    </location>
    <ligand>
        <name>acetyl-CoA</name>
        <dbReference type="ChEBI" id="CHEBI:57288"/>
        <label>2</label>
    </ligand>
</feature>
<evidence type="ECO:0000259" key="5">
    <source>
        <dbReference type="PROSITE" id="PS51186"/>
    </source>
</evidence>
<comment type="caution">
    <text evidence="6">The sequence shown here is derived from an EMBL/GenBank/DDBJ whole genome shotgun (WGS) entry which is preliminary data.</text>
</comment>
<evidence type="ECO:0000256" key="1">
    <source>
        <dbReference type="ARBA" id="ARBA00022679"/>
    </source>
</evidence>
<dbReference type="RefSeq" id="WP_005270014.1">
    <property type="nucleotide sequence ID" value="NZ_ANPE02000160.1"/>
</dbReference>
<keyword evidence="1 4" id="KW-0808">Transferase</keyword>
<evidence type="ECO:0000313" key="7">
    <source>
        <dbReference type="Proteomes" id="UP000010729"/>
    </source>
</evidence>
<gene>
    <name evidence="4" type="primary">mshD</name>
    <name evidence="6" type="ORF">D477_013716</name>
</gene>
<comment type="subunit">
    <text evidence="4">Monomer.</text>
</comment>
<comment type="caution">
    <text evidence="4">Lacks conserved residue(s) required for the propagation of feature annotation.</text>
</comment>
<evidence type="ECO:0000313" key="6">
    <source>
        <dbReference type="EMBL" id="EMY33669.1"/>
    </source>
</evidence>
<dbReference type="InterPro" id="IPR050276">
    <property type="entry name" value="MshD_Acetyltransferase"/>
</dbReference>
<dbReference type="CDD" id="cd04301">
    <property type="entry name" value="NAT_SF"/>
    <property type="match status" value="2"/>
</dbReference>
<accession>N1V0W3</accession>
<dbReference type="GO" id="GO:0035447">
    <property type="term" value="F:mycothiol synthase activity"/>
    <property type="evidence" value="ECO:0007669"/>
    <property type="project" value="UniProtKB-UniRule"/>
</dbReference>
<dbReference type="EMBL" id="ANPE02000160">
    <property type="protein sequence ID" value="EMY33669.1"/>
    <property type="molecule type" value="Genomic_DNA"/>
</dbReference>
<dbReference type="AlphaFoldDB" id="N1V0W3"/>
<dbReference type="PANTHER" id="PTHR43617:SF31">
    <property type="entry name" value="MYCOTHIOL ACETYLTRANSFERASE"/>
    <property type="match status" value="1"/>
</dbReference>
<dbReference type="InterPro" id="IPR016181">
    <property type="entry name" value="Acyl_CoA_acyltransferase"/>
</dbReference>
<dbReference type="NCBIfam" id="TIGR03448">
    <property type="entry name" value="mycothiol_MshD"/>
    <property type="match status" value="1"/>
</dbReference>
<dbReference type="GO" id="GO:0008999">
    <property type="term" value="F:protein-N-terminal-alanine acetyltransferase activity"/>
    <property type="evidence" value="ECO:0007669"/>
    <property type="project" value="TreeGrafter"/>
</dbReference>
<feature type="binding site" evidence="4">
    <location>
        <position position="199"/>
    </location>
    <ligand>
        <name>1D-myo-inositol 2-(L-cysteinylamino)-2-deoxy-alpha-D-glucopyranoside</name>
        <dbReference type="ChEBI" id="CHEBI:58887"/>
    </ligand>
</feature>
<dbReference type="InterPro" id="IPR017813">
    <property type="entry name" value="Mycothiol_AcTrfase"/>
</dbReference>
<dbReference type="HAMAP" id="MF_01698">
    <property type="entry name" value="MshD"/>
    <property type="match status" value="1"/>
</dbReference>
<feature type="binding site" evidence="4">
    <location>
        <position position="291"/>
    </location>
    <ligand>
        <name>1D-myo-inositol 2-(L-cysteinylamino)-2-deoxy-alpha-D-glucopyranoside</name>
        <dbReference type="ChEBI" id="CHEBI:58887"/>
    </ligand>
</feature>
<feature type="domain" description="N-acetyltransferase" evidence="5">
    <location>
        <begin position="172"/>
        <end position="327"/>
    </location>
</feature>
<feature type="binding site" evidence="4">
    <location>
        <position position="253"/>
    </location>
    <ligand>
        <name>1D-myo-inositol 2-(L-cysteinylamino)-2-deoxy-alpha-D-glucopyranoside</name>
        <dbReference type="ChEBI" id="CHEBI:58887"/>
    </ligand>
</feature>
<comment type="similarity">
    <text evidence="4">Belongs to the acetyltransferase family. MshD subfamily.</text>
</comment>
<feature type="binding site" evidence="4">
    <location>
        <begin position="264"/>
        <end position="270"/>
    </location>
    <ligand>
        <name>acetyl-CoA</name>
        <dbReference type="ChEBI" id="CHEBI:57288"/>
        <label>2</label>
    </ligand>
</feature>
<feature type="binding site" evidence="4">
    <location>
        <position position="44"/>
    </location>
    <ligand>
        <name>1D-myo-inositol 2-(L-cysteinylamino)-2-deoxy-alpha-D-glucopyranoside</name>
        <dbReference type="ChEBI" id="CHEBI:58887"/>
    </ligand>
</feature>
<name>N1V0W3_9MICC</name>
<keyword evidence="2 4" id="KW-0677">Repeat</keyword>
<dbReference type="GO" id="GO:0010125">
    <property type="term" value="P:mycothiol biosynthetic process"/>
    <property type="evidence" value="ECO:0007669"/>
    <property type="project" value="UniProtKB-UniRule"/>
</dbReference>
<dbReference type="InterPro" id="IPR000182">
    <property type="entry name" value="GNAT_dom"/>
</dbReference>
<evidence type="ECO:0000256" key="3">
    <source>
        <dbReference type="ARBA" id="ARBA00023315"/>
    </source>
</evidence>
<dbReference type="EC" id="2.3.1.189" evidence="4"/>
<protein>
    <recommendedName>
        <fullName evidence="4">Mycothiol acetyltransferase</fullName>
        <shortName evidence="4">MSH acetyltransferase</shortName>
        <ecNumber evidence="4">2.3.1.189</ecNumber>
    </recommendedName>
    <alternativeName>
        <fullName evidence="4">Mycothiol synthase</fullName>
    </alternativeName>
</protein>
<dbReference type="Pfam" id="PF00583">
    <property type="entry name" value="Acetyltransf_1"/>
    <property type="match status" value="2"/>
</dbReference>
<proteinExistence type="inferred from homology"/>
<evidence type="ECO:0000256" key="2">
    <source>
        <dbReference type="ARBA" id="ARBA00022737"/>
    </source>
</evidence>
<dbReference type="PANTHER" id="PTHR43617">
    <property type="entry name" value="L-AMINO ACID N-ACETYLTRANSFERASE"/>
    <property type="match status" value="1"/>
</dbReference>